<evidence type="ECO:0000313" key="2">
    <source>
        <dbReference type="EMBL" id="AXK43286.1"/>
    </source>
</evidence>
<dbReference type="AlphaFoldDB" id="A0A345YH84"/>
<proteinExistence type="predicted"/>
<keyword evidence="3" id="KW-1185">Reference proteome</keyword>
<dbReference type="Gene3D" id="3.40.50.1820">
    <property type="entry name" value="alpha/beta hydrolase"/>
    <property type="match status" value="1"/>
</dbReference>
<dbReference type="Pfam" id="PF12697">
    <property type="entry name" value="Abhydrolase_6"/>
    <property type="match status" value="1"/>
</dbReference>
<dbReference type="Proteomes" id="UP000254508">
    <property type="component" value="Chromosome"/>
</dbReference>
<name>A0A345YH84_9SPHN</name>
<dbReference type="KEGG" id="err:DVR09_14065"/>
<evidence type="ECO:0000259" key="1">
    <source>
        <dbReference type="Pfam" id="PF12697"/>
    </source>
</evidence>
<dbReference type="SUPFAM" id="SSF53474">
    <property type="entry name" value="alpha/beta-Hydrolases"/>
    <property type="match status" value="1"/>
</dbReference>
<dbReference type="RefSeq" id="WP_115417597.1">
    <property type="nucleotide sequence ID" value="NZ_CP031357.1"/>
</dbReference>
<dbReference type="PANTHER" id="PTHR13617:SF14">
    <property type="entry name" value="PROTEIN ABHD18"/>
    <property type="match status" value="1"/>
</dbReference>
<keyword evidence="2" id="KW-0378">Hydrolase</keyword>
<reference evidence="3" key="1">
    <citation type="submission" date="2018-07" db="EMBL/GenBank/DDBJ databases">
        <title>Genome sequence of Erythrobacter strain YH-07, an antagonistic bacterium isolated from Yellow Sea.</title>
        <authorList>
            <person name="Tang T."/>
            <person name="Liu Q."/>
            <person name="Sun X."/>
        </authorList>
    </citation>
    <scope>NUCLEOTIDE SEQUENCE [LARGE SCALE GENOMIC DNA]</scope>
    <source>
        <strain evidence="3">YH-07</strain>
    </source>
</reference>
<dbReference type="PANTHER" id="PTHR13617">
    <property type="entry name" value="PROTEIN ABHD18"/>
    <property type="match status" value="1"/>
</dbReference>
<evidence type="ECO:0000313" key="3">
    <source>
        <dbReference type="Proteomes" id="UP000254508"/>
    </source>
</evidence>
<dbReference type="OrthoDB" id="105300at2"/>
<accession>A0A345YH84</accession>
<gene>
    <name evidence="2" type="ORF">DVR09_14065</name>
</gene>
<dbReference type="GO" id="GO:0016787">
    <property type="term" value="F:hydrolase activity"/>
    <property type="evidence" value="ECO:0007669"/>
    <property type="project" value="UniProtKB-KW"/>
</dbReference>
<organism evidence="2 3">
    <name type="scientific">Erythrobacter aureus</name>
    <dbReference type="NCBI Taxonomy" id="2182384"/>
    <lineage>
        <taxon>Bacteria</taxon>
        <taxon>Pseudomonadati</taxon>
        <taxon>Pseudomonadota</taxon>
        <taxon>Alphaproteobacteria</taxon>
        <taxon>Sphingomonadales</taxon>
        <taxon>Erythrobacteraceae</taxon>
        <taxon>Erythrobacter/Porphyrobacter group</taxon>
        <taxon>Erythrobacter</taxon>
    </lineage>
</organism>
<dbReference type="InterPro" id="IPR000073">
    <property type="entry name" value="AB_hydrolase_1"/>
</dbReference>
<feature type="domain" description="AB hydrolase-1" evidence="1">
    <location>
        <begin position="101"/>
        <end position="270"/>
    </location>
</feature>
<protein>
    <submittedName>
        <fullName evidence="2">Abhydrolase domain-containing 18</fullName>
    </submittedName>
</protein>
<sequence length="323" mass="35059">MKALHHAADRLNGWLVARRRQAPIVSNRADLDELATLAERDPRALLRPVEPVAVAFDSADGARGKVETFAFPSPVPSGESANDRVHGERWLAADRRSKSAIVMLHGGFAPSWLAERLMARPFLAKGIDVFVIALPWHMDRAPSASGYSGQYLLSGDVPRLVRGFSQGAHDAAALVLSLRQQGYRRVFVSGISLGGNIAAQVALLAALDRVFLLIPAVDPFQTIFRSPIGAGMALAASNAGFDDREIERAMRLVTPHFAGLPKSDPDAFRVVHGAYDLFCSAEAIEEFVQAWGVTRVRSLKVGHRTFAIKFRQTARLLAHDAGA</sequence>
<dbReference type="EMBL" id="CP031357">
    <property type="protein sequence ID" value="AXK43286.1"/>
    <property type="molecule type" value="Genomic_DNA"/>
</dbReference>
<dbReference type="InterPro" id="IPR029058">
    <property type="entry name" value="AB_hydrolase_fold"/>
</dbReference>